<organism evidence="1 2">
    <name type="scientific">Paramecium tetraurelia</name>
    <dbReference type="NCBI Taxonomy" id="5888"/>
    <lineage>
        <taxon>Eukaryota</taxon>
        <taxon>Sar</taxon>
        <taxon>Alveolata</taxon>
        <taxon>Ciliophora</taxon>
        <taxon>Intramacronucleata</taxon>
        <taxon>Oligohymenophorea</taxon>
        <taxon>Peniculida</taxon>
        <taxon>Parameciidae</taxon>
        <taxon>Paramecium</taxon>
    </lineage>
</organism>
<evidence type="ECO:0008006" key="3">
    <source>
        <dbReference type="Google" id="ProtNLM"/>
    </source>
</evidence>
<dbReference type="InParanoid" id="A0CBP6"/>
<keyword evidence="2" id="KW-1185">Reference proteome</keyword>
<protein>
    <recommendedName>
        <fullName evidence="3">PX domain-containing protein</fullName>
    </recommendedName>
</protein>
<dbReference type="AlphaFoldDB" id="A0CBP6"/>
<dbReference type="HOGENOM" id="CLU_2215056_0_0_1"/>
<proteinExistence type="predicted"/>
<dbReference type="KEGG" id="ptm:GSPATT00036996001"/>
<dbReference type="RefSeq" id="XP_001435610.1">
    <property type="nucleotide sequence ID" value="XM_001435573.1"/>
</dbReference>
<reference evidence="1 2" key="1">
    <citation type="journal article" date="2006" name="Nature">
        <title>Global trends of whole-genome duplications revealed by the ciliate Paramecium tetraurelia.</title>
        <authorList>
            <consortium name="Genoscope"/>
            <person name="Aury J.-M."/>
            <person name="Jaillon O."/>
            <person name="Duret L."/>
            <person name="Noel B."/>
            <person name="Jubin C."/>
            <person name="Porcel B.M."/>
            <person name="Segurens B."/>
            <person name="Daubin V."/>
            <person name="Anthouard V."/>
            <person name="Aiach N."/>
            <person name="Arnaiz O."/>
            <person name="Billaut A."/>
            <person name="Beisson J."/>
            <person name="Blanc I."/>
            <person name="Bouhouche K."/>
            <person name="Camara F."/>
            <person name="Duharcourt S."/>
            <person name="Guigo R."/>
            <person name="Gogendeau D."/>
            <person name="Katinka M."/>
            <person name="Keller A.-M."/>
            <person name="Kissmehl R."/>
            <person name="Klotz C."/>
            <person name="Koll F."/>
            <person name="Le Moue A."/>
            <person name="Lepere C."/>
            <person name="Malinsky S."/>
            <person name="Nowacki M."/>
            <person name="Nowak J.K."/>
            <person name="Plattner H."/>
            <person name="Poulain J."/>
            <person name="Ruiz F."/>
            <person name="Serrano V."/>
            <person name="Zagulski M."/>
            <person name="Dessen P."/>
            <person name="Betermier M."/>
            <person name="Weissenbach J."/>
            <person name="Scarpelli C."/>
            <person name="Schachter V."/>
            <person name="Sperling L."/>
            <person name="Meyer E."/>
            <person name="Cohen J."/>
            <person name="Wincker P."/>
        </authorList>
    </citation>
    <scope>NUCLEOTIDE SEQUENCE [LARGE SCALE GENOMIC DNA]</scope>
    <source>
        <strain evidence="1 2">Stock d4-2</strain>
    </source>
</reference>
<gene>
    <name evidence="1" type="ORF">GSPATT00036996001</name>
</gene>
<dbReference type="EMBL" id="CT868058">
    <property type="protein sequence ID" value="CAK68213.1"/>
    <property type="molecule type" value="Genomic_DNA"/>
</dbReference>
<dbReference type="Proteomes" id="UP000000600">
    <property type="component" value="Unassembled WGS sequence"/>
</dbReference>
<evidence type="ECO:0000313" key="2">
    <source>
        <dbReference type="Proteomes" id="UP000000600"/>
    </source>
</evidence>
<sequence>MIKSYQIRVINYEDIKYDTDDDQFFNFQFEAPQKGSLDDQNSNDFWFKVSHLVHQKVISNYPTMRRSLSVGNKNIIELKRQNQFKYFLKYVAEKKTCSDNLHSTTKK</sequence>
<dbReference type="GeneID" id="5021395"/>
<name>A0CBP6_PARTE</name>
<evidence type="ECO:0000313" key="1">
    <source>
        <dbReference type="EMBL" id="CAK68213.1"/>
    </source>
</evidence>
<accession>A0CBP6</accession>